<evidence type="ECO:0000259" key="9">
    <source>
        <dbReference type="PROSITE" id="PS50039"/>
    </source>
</evidence>
<feature type="compositionally biased region" description="Low complexity" evidence="7">
    <location>
        <begin position="499"/>
        <end position="512"/>
    </location>
</feature>
<dbReference type="PROSITE" id="PS50039">
    <property type="entry name" value="FORK_HEAD_3"/>
    <property type="match status" value="1"/>
</dbReference>
<feature type="region of interest" description="Disordered" evidence="7">
    <location>
        <begin position="468"/>
        <end position="703"/>
    </location>
</feature>
<keyword evidence="4" id="KW-0804">Transcription</keyword>
<dbReference type="FunFam" id="1.10.10.10:FF:000135">
    <property type="entry name" value="forkhead box protein G1"/>
    <property type="match status" value="1"/>
</dbReference>
<feature type="region of interest" description="Disordered" evidence="7">
    <location>
        <begin position="54"/>
        <end position="108"/>
    </location>
</feature>
<dbReference type="InterPro" id="IPR000253">
    <property type="entry name" value="FHA_dom"/>
</dbReference>
<evidence type="ECO:0000256" key="2">
    <source>
        <dbReference type="ARBA" id="ARBA00023015"/>
    </source>
</evidence>
<dbReference type="EMBL" id="QGML01000330">
    <property type="protein sequence ID" value="TVY92365.1"/>
    <property type="molecule type" value="Genomic_DNA"/>
</dbReference>
<evidence type="ECO:0000256" key="3">
    <source>
        <dbReference type="ARBA" id="ARBA00023125"/>
    </source>
</evidence>
<gene>
    <name evidence="10" type="primary">FKH2_1</name>
    <name evidence="10" type="ORF">LAWI1_G003929</name>
</gene>
<dbReference type="GO" id="GO:0000981">
    <property type="term" value="F:DNA-binding transcription factor activity, RNA polymerase II-specific"/>
    <property type="evidence" value="ECO:0007669"/>
    <property type="project" value="TreeGrafter"/>
</dbReference>
<keyword evidence="5 6" id="KW-0539">Nucleus</keyword>
<feature type="compositionally biased region" description="Acidic residues" evidence="7">
    <location>
        <begin position="660"/>
        <end position="671"/>
    </location>
</feature>
<name>A0A559MHH4_9HELO</name>
<feature type="domain" description="FHA" evidence="8">
    <location>
        <begin position="169"/>
        <end position="241"/>
    </location>
</feature>
<evidence type="ECO:0000256" key="4">
    <source>
        <dbReference type="ARBA" id="ARBA00023163"/>
    </source>
</evidence>
<dbReference type="GO" id="GO:0005634">
    <property type="term" value="C:nucleus"/>
    <property type="evidence" value="ECO:0007669"/>
    <property type="project" value="UniProtKB-SubCell"/>
</dbReference>
<dbReference type="SMART" id="SM00339">
    <property type="entry name" value="FH"/>
    <property type="match status" value="1"/>
</dbReference>
<protein>
    <submittedName>
        <fullName evidence="10">Fork-head transcriptional regulator</fullName>
    </submittedName>
</protein>
<evidence type="ECO:0000313" key="10">
    <source>
        <dbReference type="EMBL" id="TVY92365.1"/>
    </source>
</evidence>
<dbReference type="InterPro" id="IPR030456">
    <property type="entry name" value="TF_fork_head_CS_2"/>
</dbReference>
<evidence type="ECO:0000256" key="1">
    <source>
        <dbReference type="ARBA" id="ARBA00004123"/>
    </source>
</evidence>
<dbReference type="Pfam" id="PF00250">
    <property type="entry name" value="Forkhead"/>
    <property type="match status" value="1"/>
</dbReference>
<reference evidence="10 11" key="1">
    <citation type="submission" date="2018-05" db="EMBL/GenBank/DDBJ databases">
        <title>Genome sequencing and assembly of the regulated plant pathogen Lachnellula willkommii and related sister species for the development of diagnostic species identification markers.</title>
        <authorList>
            <person name="Giroux E."/>
            <person name="Bilodeau G."/>
        </authorList>
    </citation>
    <scope>NUCLEOTIDE SEQUENCE [LARGE SCALE GENOMIC DNA]</scope>
    <source>
        <strain evidence="10 11">CBS 172.35</strain>
    </source>
</reference>
<dbReference type="PROSITE" id="PS50006">
    <property type="entry name" value="FHA_DOMAIN"/>
    <property type="match status" value="1"/>
</dbReference>
<dbReference type="SUPFAM" id="SSF46785">
    <property type="entry name" value="Winged helix' DNA-binding domain"/>
    <property type="match status" value="1"/>
</dbReference>
<keyword evidence="2" id="KW-0805">Transcription regulation</keyword>
<keyword evidence="11" id="KW-1185">Reference proteome</keyword>
<feature type="compositionally biased region" description="Low complexity" evidence="7">
    <location>
        <begin position="629"/>
        <end position="648"/>
    </location>
</feature>
<feature type="compositionally biased region" description="Polar residues" evidence="7">
    <location>
        <begin position="554"/>
        <end position="566"/>
    </location>
</feature>
<dbReference type="PANTHER" id="PTHR45881:SF1">
    <property type="entry name" value="FORK HEAD PROTEIN HOMOLOG 2"/>
    <property type="match status" value="1"/>
</dbReference>
<evidence type="ECO:0000256" key="7">
    <source>
        <dbReference type="SAM" id="MobiDB-lite"/>
    </source>
</evidence>
<organism evidence="10 11">
    <name type="scientific">Lachnellula willkommii</name>
    <dbReference type="NCBI Taxonomy" id="215461"/>
    <lineage>
        <taxon>Eukaryota</taxon>
        <taxon>Fungi</taxon>
        <taxon>Dikarya</taxon>
        <taxon>Ascomycota</taxon>
        <taxon>Pezizomycotina</taxon>
        <taxon>Leotiomycetes</taxon>
        <taxon>Helotiales</taxon>
        <taxon>Lachnaceae</taxon>
        <taxon>Lachnellula</taxon>
    </lineage>
</organism>
<dbReference type="InterPro" id="IPR036388">
    <property type="entry name" value="WH-like_DNA-bd_sf"/>
</dbReference>
<dbReference type="PRINTS" id="PR00053">
    <property type="entry name" value="FORKHEAD"/>
</dbReference>
<evidence type="ECO:0000256" key="5">
    <source>
        <dbReference type="ARBA" id="ARBA00023242"/>
    </source>
</evidence>
<feature type="non-terminal residue" evidence="10">
    <location>
        <position position="703"/>
    </location>
</feature>
<feature type="domain" description="Fork-head" evidence="9">
    <location>
        <begin position="375"/>
        <end position="460"/>
    </location>
</feature>
<sequence length="703" mass="76507">VSRASVRASSNFLSICREGKKTGIRLFDVAVHTSNCADLLRRYSRIYLCPIMPPSNNRPKRARREVAPAADIPDSSPSRPAKKRRRTTEAPRPTPAPEPEPLPKDREGIRMGDDELIASIVPYLSMPNHEVQASTDHANALYEKLDNGVTAYAKLAGRDWTYYVKNLTNYIGRPPEGTPSENVAQDAVHNDLVWSTIHVDLGPIKMVSRQHVEIFFDTEEEEKWQILVHGRNGIRIDGVLFKKGEIHALVSGEVIDVAGVEMMFVLPQEGSLQVKKEYLLRAGLIDPSAANDSEEHGGNTTSSASSSSAQTVRGQNGVGPLPIAPAPPDYRRPGTPVSGRSNVKYTAGKSPYAGGTMMMNAEDVNLSLDSNQHIKPSYSYAQMITQAILDTDEEKLNLAGIYAYIQDKYAYYRYQLAGGWQNSIRHNLSLNKSFHKVARETDEPGKGMKWCIKPECRDDMARLCWKGGRGGHRGSSAPTSPANLSYRAKDSAKKRSPKRSPTSKSPPSGSFPDNAPQFTPDRSGQSMHDLPGDGSPLPRHRKMNHSKFGLSDDTPGSSPVLTSSYLQEEGHALVTPAPARVHPRLAPPSTAQRPSLGMPTSSPAPFWKYAEIGNTPMRGVGLDSSPIKRGAAPVPRSSSPAPARSPIRNGSTAKQPSAPEPEEIDEEDEGFDLTKGFQSIGSFHAPVSNGLPVAPARPAINSS</sequence>
<dbReference type="InterPro" id="IPR008984">
    <property type="entry name" value="SMAD_FHA_dom_sf"/>
</dbReference>
<keyword evidence="3 6" id="KW-0238">DNA-binding</keyword>
<dbReference type="PANTHER" id="PTHR45881">
    <property type="entry name" value="CHECKPOINT SUPPRESSOR 1-LIKE, ISOFORM A-RELATED"/>
    <property type="match status" value="1"/>
</dbReference>
<comment type="caution">
    <text evidence="10">The sequence shown here is derived from an EMBL/GenBank/DDBJ whole genome shotgun (WGS) entry which is preliminary data.</text>
</comment>
<accession>A0A559MHH4</accession>
<feature type="DNA-binding region" description="Fork-head" evidence="6">
    <location>
        <begin position="375"/>
        <end position="460"/>
    </location>
</feature>
<comment type="subcellular location">
    <subcellularLocation>
        <location evidence="1 6">Nucleus</location>
    </subcellularLocation>
</comment>
<evidence type="ECO:0000259" key="8">
    <source>
        <dbReference type="PROSITE" id="PS50006"/>
    </source>
</evidence>
<feature type="compositionally biased region" description="Polar residues" evidence="7">
    <location>
        <begin position="516"/>
        <end position="526"/>
    </location>
</feature>
<dbReference type="Gene3D" id="1.10.10.10">
    <property type="entry name" value="Winged helix-like DNA-binding domain superfamily/Winged helix DNA-binding domain"/>
    <property type="match status" value="1"/>
</dbReference>
<evidence type="ECO:0000313" key="11">
    <source>
        <dbReference type="Proteomes" id="UP000315522"/>
    </source>
</evidence>
<proteinExistence type="predicted"/>
<dbReference type="Proteomes" id="UP000315522">
    <property type="component" value="Unassembled WGS sequence"/>
</dbReference>
<dbReference type="AlphaFoldDB" id="A0A559MHH4"/>
<dbReference type="SUPFAM" id="SSF49879">
    <property type="entry name" value="SMAD/FHA domain"/>
    <property type="match status" value="1"/>
</dbReference>
<dbReference type="InterPro" id="IPR036390">
    <property type="entry name" value="WH_DNA-bd_sf"/>
</dbReference>
<feature type="compositionally biased region" description="Polar residues" evidence="7">
    <location>
        <begin position="589"/>
        <end position="603"/>
    </location>
</feature>
<feature type="region of interest" description="Disordered" evidence="7">
    <location>
        <begin position="289"/>
        <end position="346"/>
    </location>
</feature>
<dbReference type="InterPro" id="IPR001766">
    <property type="entry name" value="Fork_head_dom"/>
</dbReference>
<dbReference type="PROSITE" id="PS00658">
    <property type="entry name" value="FORK_HEAD_2"/>
    <property type="match status" value="1"/>
</dbReference>
<evidence type="ECO:0000256" key="6">
    <source>
        <dbReference type="PROSITE-ProRule" id="PRU00089"/>
    </source>
</evidence>
<dbReference type="GO" id="GO:0000978">
    <property type="term" value="F:RNA polymerase II cis-regulatory region sequence-specific DNA binding"/>
    <property type="evidence" value="ECO:0007669"/>
    <property type="project" value="TreeGrafter"/>
</dbReference>
<feature type="non-terminal residue" evidence="10">
    <location>
        <position position="1"/>
    </location>
</feature>
<dbReference type="CDD" id="cd22701">
    <property type="entry name" value="FHA_FKH1-like"/>
    <property type="match status" value="1"/>
</dbReference>
<dbReference type="Gene3D" id="2.60.200.20">
    <property type="match status" value="1"/>
</dbReference>